<feature type="region of interest" description="Disordered" evidence="1">
    <location>
        <begin position="225"/>
        <end position="262"/>
    </location>
</feature>
<accession>O10441</accession>
<evidence type="ECO:0000313" key="3">
    <source>
        <dbReference type="EMBL" id="AAB53756.1"/>
    </source>
</evidence>
<gene>
    <name evidence="3" type="primary">L2 comp. ORF</name>
</gene>
<reference evidence="3" key="1">
    <citation type="submission" date="1997-03" db="EMBL/GenBank/DDBJ databases">
        <title>Completion of the DNA sequence of mouse adenovirus type 1: sequence of E2B, L1, and L2 (18-51 map units).</title>
        <authorList>
            <person name="Meissner J.D."/>
            <person name="Hirsch G.N."/>
            <person name="LaRue E.A."/>
            <person name="Fulcher R.A."/>
            <person name="Spindler K.R."/>
        </authorList>
    </citation>
    <scope>NUCLEOTIDE SEQUENCE</scope>
</reference>
<sequence>MNSWFHLYGGVITYNRYCLCHPSSSFYYFCRRSIRCCSARTRGSTSTAATPRRTNPSRRWSSYLNTWVVAHPYGRNCTRGRDCRWPSCLNTRMVSHSYWKDHVYCVNSHCSARHPPASASYNLTSCGCHSCHGISCRRQRRKNRNRNFLVLNFWSFYQYLHSWFFIHLYVFSFYTSMAQTRHRNLWSDRDIGRSCIGAIQVHAGVFHVVERINLKIASSRLSTTTTHRGLSTSPCVNPPPAPVKSTHTWVKTNSAGQSHSGC</sequence>
<proteinExistence type="predicted"/>
<organism evidence="3">
    <name type="scientific">Murine adenovirus A serotype 1</name>
    <name type="common">MAdV-1</name>
    <name type="synonym">Murine adenovirus 1</name>
    <dbReference type="NCBI Taxonomy" id="10530"/>
    <lineage>
        <taxon>Viruses</taxon>
        <taxon>Varidnaviria</taxon>
        <taxon>Bamfordvirae</taxon>
        <taxon>Preplasmiviricota</taxon>
        <taxon>Polisuviricotina</taxon>
        <taxon>Pharingeaviricetes</taxon>
        <taxon>Rowavirales</taxon>
        <taxon>Adenoviridae</taxon>
        <taxon>Mastadenovirus</taxon>
        <taxon>Mastadenovirus encephalomyelitidis</taxon>
        <taxon>Murine mastadenovirus A</taxon>
    </lineage>
</organism>
<keyword evidence="2" id="KW-1133">Transmembrane helix</keyword>
<organismHost>
    <name type="scientific">Mus musculus</name>
    <name type="common">Mouse</name>
    <dbReference type="NCBI Taxonomy" id="10090"/>
</organismHost>
<feature type="compositionally biased region" description="Polar residues" evidence="1">
    <location>
        <begin position="225"/>
        <end position="235"/>
    </location>
</feature>
<evidence type="ECO:0000256" key="1">
    <source>
        <dbReference type="SAM" id="MobiDB-lite"/>
    </source>
</evidence>
<name>O10441_ADEM1</name>
<keyword evidence="2" id="KW-0472">Membrane</keyword>
<feature type="transmembrane region" description="Helical" evidence="2">
    <location>
        <begin position="148"/>
        <end position="171"/>
    </location>
</feature>
<protein>
    <submittedName>
        <fullName evidence="3">Putative 30 kDa protein</fullName>
    </submittedName>
</protein>
<keyword evidence="2" id="KW-0812">Transmembrane</keyword>
<dbReference type="EMBL" id="U95843">
    <property type="protein sequence ID" value="AAB53756.1"/>
    <property type="molecule type" value="Genomic_DNA"/>
</dbReference>
<feature type="compositionally biased region" description="Polar residues" evidence="1">
    <location>
        <begin position="245"/>
        <end position="262"/>
    </location>
</feature>
<evidence type="ECO:0000256" key="2">
    <source>
        <dbReference type="SAM" id="Phobius"/>
    </source>
</evidence>